<reference evidence="2" key="1">
    <citation type="submission" date="2018-02" db="EMBL/GenBank/DDBJ databases">
        <authorList>
            <person name="Cohen D.B."/>
            <person name="Kent A.D."/>
        </authorList>
    </citation>
    <scope>NUCLEOTIDE SEQUENCE</scope>
</reference>
<protein>
    <submittedName>
        <fullName evidence="2">Uncharacterized protein</fullName>
    </submittedName>
</protein>
<accession>A0A2N9GMI4</accession>
<proteinExistence type="predicted"/>
<feature type="compositionally biased region" description="Basic and acidic residues" evidence="1">
    <location>
        <begin position="1"/>
        <end position="14"/>
    </location>
</feature>
<evidence type="ECO:0000256" key="1">
    <source>
        <dbReference type="SAM" id="MobiDB-lite"/>
    </source>
</evidence>
<gene>
    <name evidence="2" type="ORF">FSB_LOCUS31559</name>
</gene>
<evidence type="ECO:0000313" key="2">
    <source>
        <dbReference type="EMBL" id="SPD03677.1"/>
    </source>
</evidence>
<dbReference type="AlphaFoldDB" id="A0A2N9GMI4"/>
<name>A0A2N9GMI4_FAGSY</name>
<feature type="region of interest" description="Disordered" evidence="1">
    <location>
        <begin position="1"/>
        <end position="25"/>
    </location>
</feature>
<dbReference type="EMBL" id="OIVN01002446">
    <property type="protein sequence ID" value="SPD03677.1"/>
    <property type="molecule type" value="Genomic_DNA"/>
</dbReference>
<organism evidence="2">
    <name type="scientific">Fagus sylvatica</name>
    <name type="common">Beechnut</name>
    <dbReference type="NCBI Taxonomy" id="28930"/>
    <lineage>
        <taxon>Eukaryota</taxon>
        <taxon>Viridiplantae</taxon>
        <taxon>Streptophyta</taxon>
        <taxon>Embryophyta</taxon>
        <taxon>Tracheophyta</taxon>
        <taxon>Spermatophyta</taxon>
        <taxon>Magnoliopsida</taxon>
        <taxon>eudicotyledons</taxon>
        <taxon>Gunneridae</taxon>
        <taxon>Pentapetalae</taxon>
        <taxon>rosids</taxon>
        <taxon>fabids</taxon>
        <taxon>Fagales</taxon>
        <taxon>Fagaceae</taxon>
        <taxon>Fagus</taxon>
    </lineage>
</organism>
<sequence length="135" mass="14731">MERKREKTKAEGFRKGNGVCGGRQESPSVAEFTKHMVGSSHCEISEVESDVLDSAFFDLDKKVKVQAKENPLISAVQMIGDGVSQVQSIGNQAVNNLVSFLNIQEDTNVKESLFAEDGSAVRKDLPSHMVPNAIH</sequence>